<feature type="domain" description="Amidohydrolase-related" evidence="6">
    <location>
        <begin position="49"/>
        <end position="416"/>
    </location>
</feature>
<dbReference type="Proteomes" id="UP000019482">
    <property type="component" value="Unassembled WGS sequence"/>
</dbReference>
<dbReference type="PANTHER" id="PTHR11647">
    <property type="entry name" value="HYDRANTOINASE/DIHYDROPYRIMIDINASE FAMILY MEMBER"/>
    <property type="match status" value="1"/>
</dbReference>
<dbReference type="GO" id="GO:0004157">
    <property type="term" value="F:dihydropyrimidinase activity"/>
    <property type="evidence" value="ECO:0007669"/>
    <property type="project" value="UniProtKB-EC"/>
</dbReference>
<evidence type="ECO:0000313" key="8">
    <source>
        <dbReference type="Proteomes" id="UP000019482"/>
    </source>
</evidence>
<proteinExistence type="inferred from homology"/>
<evidence type="ECO:0000256" key="3">
    <source>
        <dbReference type="ARBA" id="ARBA00022723"/>
    </source>
</evidence>
<dbReference type="InterPro" id="IPR006680">
    <property type="entry name" value="Amidohydro-rel"/>
</dbReference>
<dbReference type="CDD" id="cd01314">
    <property type="entry name" value="D-HYD"/>
    <property type="match status" value="1"/>
</dbReference>
<feature type="modified residue" description="N6-carboxylysine" evidence="5">
    <location>
        <position position="151"/>
    </location>
</feature>
<keyword evidence="4 7" id="KW-0378">Hydrolase</keyword>
<keyword evidence="8" id="KW-1185">Reference proteome</keyword>
<dbReference type="InterPro" id="IPR011059">
    <property type="entry name" value="Metal-dep_hydrolase_composite"/>
</dbReference>
<dbReference type="EC" id="3.5.2.2" evidence="7"/>
<dbReference type="Pfam" id="PF01979">
    <property type="entry name" value="Amidohydro_1"/>
    <property type="match status" value="1"/>
</dbReference>
<evidence type="ECO:0000256" key="5">
    <source>
        <dbReference type="PIRSR" id="PIRSR611778-50"/>
    </source>
</evidence>
<comment type="similarity">
    <text evidence="2">Belongs to the metallo-dependent hydrolases superfamily. Hydantoinase/dihydropyrimidinase family.</text>
</comment>
<reference evidence="7 8" key="1">
    <citation type="journal article" date="2015" name="Genome Announc.">
        <title>Draft Genome Sequence of Clostridium tyrobutyricum Strain DIVETGP, Isolated from Cow's Milk for Grana Padano Production.</title>
        <authorList>
            <person name="Soggiu A."/>
            <person name="Piras C."/>
            <person name="Gaiarsa S."/>
            <person name="Sassera D."/>
            <person name="Roncada P."/>
            <person name="Bendixen E."/>
            <person name="Brasca M."/>
            <person name="Bonizzi L."/>
        </authorList>
    </citation>
    <scope>NUCLEOTIDE SEQUENCE [LARGE SCALE GENOMIC DNA]</scope>
    <source>
        <strain evidence="7 8">DIVETGP</strain>
    </source>
</reference>
<keyword evidence="3" id="KW-0479">Metal-binding</keyword>
<dbReference type="SUPFAM" id="SSF51556">
    <property type="entry name" value="Metallo-dependent hydrolases"/>
    <property type="match status" value="1"/>
</dbReference>
<evidence type="ECO:0000256" key="4">
    <source>
        <dbReference type="ARBA" id="ARBA00022801"/>
    </source>
</evidence>
<dbReference type="OrthoDB" id="9765462at2"/>
<accession>W6N2I7</accession>
<evidence type="ECO:0000313" key="7">
    <source>
        <dbReference type="EMBL" id="CDL90598.1"/>
    </source>
</evidence>
<evidence type="ECO:0000256" key="2">
    <source>
        <dbReference type="ARBA" id="ARBA00008829"/>
    </source>
</evidence>
<dbReference type="GeneID" id="29419903"/>
<dbReference type="GO" id="GO:0005829">
    <property type="term" value="C:cytosol"/>
    <property type="evidence" value="ECO:0007669"/>
    <property type="project" value="TreeGrafter"/>
</dbReference>
<organism evidence="7 8">
    <name type="scientific">Clostridium tyrobutyricum DIVETGP</name>
    <dbReference type="NCBI Taxonomy" id="1408889"/>
    <lineage>
        <taxon>Bacteria</taxon>
        <taxon>Bacillati</taxon>
        <taxon>Bacillota</taxon>
        <taxon>Clostridia</taxon>
        <taxon>Eubacteriales</taxon>
        <taxon>Clostridiaceae</taxon>
        <taxon>Clostridium</taxon>
    </lineage>
</organism>
<dbReference type="InterPro" id="IPR011778">
    <property type="entry name" value="Hydantoinase/dihydroPyrase"/>
</dbReference>
<dbReference type="NCBIfam" id="TIGR02033">
    <property type="entry name" value="D-hydantoinase"/>
    <property type="match status" value="1"/>
</dbReference>
<dbReference type="RefSeq" id="WP_017753089.1">
    <property type="nucleotide sequence ID" value="NZ_CBXI010000008.1"/>
</dbReference>
<comment type="caution">
    <text evidence="7">The sequence shown here is derived from an EMBL/GenBank/DDBJ whole genome shotgun (WGS) entry which is preliminary data.</text>
</comment>
<sequence length="460" mass="51564">MSTIIKNGNIATSEKLLKGDIYIEDGIIVDIGENIQRDSDNIIDASNMYVVPGGVDVHTHLNLHTGSAVAVDDFYTGTVAAAFGGTTSIVDHIGFGPQGCSLKHQIDVYHGYADNKAVVDYGFHGVIQHVDDHIINEMKYIVEKEGVTSFKIYLTYDFKLEDQDILRTMKRLGELGAVTAVHCENDGILNYFRNFYLSREMKSPIYHALSRPEEAEEEAVNRMITLASLAGNAPLYIVHDSTAKAAKLIENAKKNKRNVFGETCPQYLFLDETLYNKPDNEGLKYIMSPPLRKKFNQDILWKYIENGTLDVVATDHCPFNFNKEKQYGIGDFSKCPNGAPGIETRLPLLFSEGVMKKRISINKFVDITSTKPAKIFGLYPKKGDIKIGSDADIVIIDPKKNMTIKNDMLHENVDYTCYENFELQGYPVITMSRGEVIVENGQFKGKKGRGKFIRRSVSKV</sequence>
<dbReference type="Gene3D" id="3.20.20.140">
    <property type="entry name" value="Metal-dependent hydrolases"/>
    <property type="match status" value="1"/>
</dbReference>
<gene>
    <name evidence="7" type="ORF">CTDIVETGP_0668</name>
</gene>
<evidence type="ECO:0000256" key="1">
    <source>
        <dbReference type="ARBA" id="ARBA00001947"/>
    </source>
</evidence>
<dbReference type="InterPro" id="IPR032466">
    <property type="entry name" value="Metal_Hydrolase"/>
</dbReference>
<name>W6N2I7_CLOTY</name>
<evidence type="ECO:0000259" key="6">
    <source>
        <dbReference type="Pfam" id="PF01979"/>
    </source>
</evidence>
<protein>
    <submittedName>
        <fullName evidence="7">Dihydropyrimidinase</fullName>
        <ecNumber evidence="7">3.5.2.2</ecNumber>
    </submittedName>
</protein>
<dbReference type="PANTHER" id="PTHR11647:SF1">
    <property type="entry name" value="COLLAPSIN RESPONSE MEDIATOR PROTEIN"/>
    <property type="match status" value="1"/>
</dbReference>
<dbReference type="InterPro" id="IPR050378">
    <property type="entry name" value="Metallo-dep_Hydrolases_sf"/>
</dbReference>
<dbReference type="GO" id="GO:0046872">
    <property type="term" value="F:metal ion binding"/>
    <property type="evidence" value="ECO:0007669"/>
    <property type="project" value="UniProtKB-KW"/>
</dbReference>
<dbReference type="EMBL" id="CBXI010000008">
    <property type="protein sequence ID" value="CDL90598.1"/>
    <property type="molecule type" value="Genomic_DNA"/>
</dbReference>
<dbReference type="FunFam" id="3.20.20.140:FF:000076">
    <property type="entry name" value="Dihydropyrimidinase like 2"/>
    <property type="match status" value="1"/>
</dbReference>
<dbReference type="Gene3D" id="2.30.40.10">
    <property type="entry name" value="Urease, subunit C, domain 1"/>
    <property type="match status" value="1"/>
</dbReference>
<dbReference type="SUPFAM" id="SSF51338">
    <property type="entry name" value="Composite domain of metallo-dependent hydrolases"/>
    <property type="match status" value="2"/>
</dbReference>
<comment type="cofactor">
    <cofactor evidence="1">
        <name>Zn(2+)</name>
        <dbReference type="ChEBI" id="CHEBI:29105"/>
    </cofactor>
</comment>
<comment type="PTM">
    <text evidence="5">Carbamylation allows a single lysine to coordinate two divalent metal cations.</text>
</comment>
<dbReference type="AlphaFoldDB" id="W6N2I7"/>